<comment type="similarity">
    <text evidence="5">Belongs to the class I-like SAM-binding methyltransferase superfamily. C5-methyltransferase family.</text>
</comment>
<proteinExistence type="inferred from homology"/>
<dbReference type="InterPro" id="IPR018117">
    <property type="entry name" value="C5_DNA_meth_AS"/>
</dbReference>
<evidence type="ECO:0000256" key="3">
    <source>
        <dbReference type="ARBA" id="ARBA00022679"/>
    </source>
</evidence>
<dbReference type="Proteomes" id="UP000503462">
    <property type="component" value="Chromosome 4"/>
</dbReference>
<dbReference type="PROSITE" id="PS00094">
    <property type="entry name" value="C5_MTASE_1"/>
    <property type="match status" value="1"/>
</dbReference>
<dbReference type="GO" id="GO:0032259">
    <property type="term" value="P:methylation"/>
    <property type="evidence" value="ECO:0007669"/>
    <property type="project" value="UniProtKB-KW"/>
</dbReference>
<dbReference type="EC" id="2.1.1.37" evidence="1"/>
<dbReference type="Pfam" id="PF00145">
    <property type="entry name" value="DNA_methylase"/>
    <property type="match status" value="2"/>
</dbReference>
<dbReference type="InterPro" id="IPR001525">
    <property type="entry name" value="C5_MeTfrase"/>
</dbReference>
<keyword evidence="3 5" id="KW-0808">Transferase</keyword>
<gene>
    <name evidence="7" type="ORF">AMS68_005904</name>
</gene>
<dbReference type="Gene3D" id="3.90.120.10">
    <property type="entry name" value="DNA Methylase, subunit A, domain 2"/>
    <property type="match status" value="1"/>
</dbReference>
<feature type="compositionally biased region" description="Acidic residues" evidence="6">
    <location>
        <begin position="16"/>
        <end position="25"/>
    </location>
</feature>
<feature type="compositionally biased region" description="Polar residues" evidence="6">
    <location>
        <begin position="1"/>
        <end position="11"/>
    </location>
</feature>
<feature type="active site" evidence="5">
    <location>
        <position position="484"/>
    </location>
</feature>
<feature type="region of interest" description="Disordered" evidence="6">
    <location>
        <begin position="1"/>
        <end position="135"/>
    </location>
</feature>
<dbReference type="OrthoDB" id="414133at2759"/>
<evidence type="ECO:0000256" key="4">
    <source>
        <dbReference type="ARBA" id="ARBA00022691"/>
    </source>
</evidence>
<dbReference type="InterPro" id="IPR050390">
    <property type="entry name" value="C5-Methyltransferase"/>
</dbReference>
<reference evidence="7 8" key="1">
    <citation type="journal article" date="2016" name="Sci. Rep.">
        <title>Peltaster fructicola genome reveals evolution from an invasive phytopathogen to an ectophytic parasite.</title>
        <authorList>
            <person name="Xu C."/>
            <person name="Chen H."/>
            <person name="Gleason M.L."/>
            <person name="Xu J.R."/>
            <person name="Liu H."/>
            <person name="Zhang R."/>
            <person name="Sun G."/>
        </authorList>
    </citation>
    <scope>NUCLEOTIDE SEQUENCE [LARGE SCALE GENOMIC DNA]</scope>
    <source>
        <strain evidence="7 8">LNHT1506</strain>
    </source>
</reference>
<evidence type="ECO:0000256" key="5">
    <source>
        <dbReference type="PROSITE-ProRule" id="PRU01016"/>
    </source>
</evidence>
<dbReference type="PANTHER" id="PTHR10629:SF52">
    <property type="entry name" value="DNA (CYTOSINE-5)-METHYLTRANSFERASE 1"/>
    <property type="match status" value="1"/>
</dbReference>
<dbReference type="GO" id="GO:0003677">
    <property type="term" value="F:DNA binding"/>
    <property type="evidence" value="ECO:0007669"/>
    <property type="project" value="TreeGrafter"/>
</dbReference>
<evidence type="ECO:0000313" key="8">
    <source>
        <dbReference type="Proteomes" id="UP000503462"/>
    </source>
</evidence>
<dbReference type="EMBL" id="CP051142">
    <property type="protein sequence ID" value="QIX00387.1"/>
    <property type="molecule type" value="Genomic_DNA"/>
</dbReference>
<organism evidence="7 8">
    <name type="scientific">Peltaster fructicola</name>
    <dbReference type="NCBI Taxonomy" id="286661"/>
    <lineage>
        <taxon>Eukaryota</taxon>
        <taxon>Fungi</taxon>
        <taxon>Dikarya</taxon>
        <taxon>Ascomycota</taxon>
        <taxon>Pezizomycotina</taxon>
        <taxon>Dothideomycetes</taxon>
        <taxon>Dothideomycetes incertae sedis</taxon>
        <taxon>Peltaster</taxon>
    </lineage>
</organism>
<keyword evidence="8" id="KW-1185">Reference proteome</keyword>
<name>A0A6H0Y056_9PEZI</name>
<keyword evidence="2 5" id="KW-0489">Methyltransferase</keyword>
<dbReference type="InterPro" id="IPR029063">
    <property type="entry name" value="SAM-dependent_MTases_sf"/>
</dbReference>
<protein>
    <recommendedName>
        <fullName evidence="1">DNA (cytosine-5-)-methyltransferase</fullName>
        <ecNumber evidence="1">2.1.1.37</ecNumber>
    </recommendedName>
</protein>
<feature type="compositionally biased region" description="Acidic residues" evidence="6">
    <location>
        <begin position="83"/>
        <end position="93"/>
    </location>
</feature>
<dbReference type="PROSITE" id="PS51679">
    <property type="entry name" value="SAM_MT_C5"/>
    <property type="match status" value="1"/>
</dbReference>
<accession>A0A6H0Y056</accession>
<keyword evidence="4 5" id="KW-0949">S-adenosyl-L-methionine</keyword>
<dbReference type="SUPFAM" id="SSF53335">
    <property type="entry name" value="S-adenosyl-L-methionine-dependent methyltransferases"/>
    <property type="match status" value="1"/>
</dbReference>
<feature type="compositionally biased region" description="Low complexity" evidence="6">
    <location>
        <begin position="113"/>
        <end position="125"/>
    </location>
</feature>
<evidence type="ECO:0000256" key="6">
    <source>
        <dbReference type="SAM" id="MobiDB-lite"/>
    </source>
</evidence>
<evidence type="ECO:0000313" key="7">
    <source>
        <dbReference type="EMBL" id="QIX00387.1"/>
    </source>
</evidence>
<feature type="compositionally biased region" description="Polar residues" evidence="6">
    <location>
        <begin position="34"/>
        <end position="45"/>
    </location>
</feature>
<dbReference type="Gene3D" id="3.40.50.150">
    <property type="entry name" value="Vaccinia Virus protein VP39"/>
    <property type="match status" value="1"/>
</dbReference>
<dbReference type="PANTHER" id="PTHR10629">
    <property type="entry name" value="CYTOSINE-SPECIFIC METHYLTRANSFERASE"/>
    <property type="match status" value="1"/>
</dbReference>
<dbReference type="GO" id="GO:0044027">
    <property type="term" value="P:negative regulation of gene expression via chromosomal CpG island methylation"/>
    <property type="evidence" value="ECO:0007669"/>
    <property type="project" value="TreeGrafter"/>
</dbReference>
<evidence type="ECO:0000256" key="1">
    <source>
        <dbReference type="ARBA" id="ARBA00011975"/>
    </source>
</evidence>
<dbReference type="GO" id="GO:0005634">
    <property type="term" value="C:nucleus"/>
    <property type="evidence" value="ECO:0007669"/>
    <property type="project" value="TreeGrafter"/>
</dbReference>
<dbReference type="GO" id="GO:0003886">
    <property type="term" value="F:DNA (cytosine-5-)-methyltransferase activity"/>
    <property type="evidence" value="ECO:0007669"/>
    <property type="project" value="UniProtKB-EC"/>
</dbReference>
<dbReference type="AlphaFoldDB" id="A0A6H0Y056"/>
<evidence type="ECO:0000256" key="2">
    <source>
        <dbReference type="ARBA" id="ARBA00022603"/>
    </source>
</evidence>
<sequence>MGSNTGLQTRPLTIIDSDDNDDDDVTYLGEQRASFAQSATTYDRWSSSEDEDMLDASASTTTEVLPHPSSARRLKDTPYAEADFVDLSDDSSDTMDSASEGTVDRMDLDDSAVDISSDSSDTMDGGSEDPIDHLDLDDSAVDLSQDSYDTMDSTSDDIIDLDELEDPIPDLVDLTLPAIGSSDFSSWSVELPKRCQKVREHQQRDGCLLRSDSDMCVEYRYTAQNSLYYHGDLEDRFFLIKQIWKSIDGDVYLQGWMLRRNTYFEGQMPLTRNEVAILIHAPDAREDVPLNACMTTLALPEVCIERKIMFTNVLPPSQAELHALKSSQSARRDREHGLLTCRWVVIQKGFNNSSKLAQETVWRRLRQDECRVHGVADADLRDRFRHTGKYASSARRHQASLHRGAMRYTTGDICSGGGGTLLAQSLAGFKPAFALDSWLTALQTLEANGIFRRCEKIHQDVFDFLTIPSNIDRAVDLLHVSFPCQSFSPANRGGKDDEKNHDVSLAARDLLLKTTPRLVSSEQTSGITQRKWDDTKNAIVQQYTSLGYSVRMRVENLANFGNVHARKRVIMVASCPGEPLPTMLEPTHGPRLQSYVTVADVLEARKHDVPLPGMDVHSILKEPSQPWDAEEPLRRCVMTNGAGLHPSGERTFTLFELAGLQHFPPWFRFAGRAADIKRQIGNAVPPSFGVPWFKHLLQALKDEDNKVRQ</sequence>